<dbReference type="GO" id="GO:0005737">
    <property type="term" value="C:cytoplasm"/>
    <property type="evidence" value="ECO:0007669"/>
    <property type="project" value="UniProtKB-SubCell"/>
</dbReference>
<evidence type="ECO:0000256" key="2">
    <source>
        <dbReference type="ARBA" id="ARBA00022448"/>
    </source>
</evidence>
<feature type="compositionally biased region" description="Low complexity" evidence="5">
    <location>
        <begin position="29"/>
        <end position="40"/>
    </location>
</feature>
<evidence type="ECO:0000256" key="3">
    <source>
        <dbReference type="ARBA" id="ARBA00022490"/>
    </source>
</evidence>
<dbReference type="STRING" id="101127.A0A1X2GI96"/>
<dbReference type="Proteomes" id="UP000242146">
    <property type="component" value="Unassembled WGS sequence"/>
</dbReference>
<dbReference type="PROSITE" id="PS50219">
    <property type="entry name" value="CNH"/>
    <property type="match status" value="1"/>
</dbReference>
<keyword evidence="3" id="KW-0963">Cytoplasm</keyword>
<dbReference type="InterPro" id="IPR001180">
    <property type="entry name" value="CNH_dom"/>
</dbReference>
<dbReference type="PANTHER" id="PTHR12894:SF27">
    <property type="entry name" value="TRANSFORMING GROWTH FACTOR-BETA RECEPTOR-ASSOCIATED PROTEIN 1"/>
    <property type="match status" value="1"/>
</dbReference>
<feature type="domain" description="CNH" evidence="6">
    <location>
        <begin position="67"/>
        <end position="362"/>
    </location>
</feature>
<dbReference type="PANTHER" id="PTHR12894">
    <property type="entry name" value="CNH DOMAIN CONTAINING"/>
    <property type="match status" value="1"/>
</dbReference>
<dbReference type="GO" id="GO:0016020">
    <property type="term" value="C:membrane"/>
    <property type="evidence" value="ECO:0007669"/>
    <property type="project" value="TreeGrafter"/>
</dbReference>
<dbReference type="OrthoDB" id="10258882at2759"/>
<dbReference type="GO" id="GO:0015031">
    <property type="term" value="P:protein transport"/>
    <property type="evidence" value="ECO:0007669"/>
    <property type="project" value="UniProtKB-KW"/>
</dbReference>
<name>A0A1X2GI96_9FUNG</name>
<evidence type="ECO:0000256" key="4">
    <source>
        <dbReference type="ARBA" id="ARBA00022927"/>
    </source>
</evidence>
<protein>
    <recommendedName>
        <fullName evidence="6">CNH domain-containing protein</fullName>
    </recommendedName>
</protein>
<evidence type="ECO:0000313" key="7">
    <source>
        <dbReference type="EMBL" id="ORX54477.1"/>
    </source>
</evidence>
<dbReference type="GO" id="GO:0034058">
    <property type="term" value="P:endosomal vesicle fusion"/>
    <property type="evidence" value="ECO:0007669"/>
    <property type="project" value="TreeGrafter"/>
</dbReference>
<dbReference type="InterPro" id="IPR032914">
    <property type="entry name" value="Vam6/VPS39/TRAP1"/>
</dbReference>
<evidence type="ECO:0000256" key="1">
    <source>
        <dbReference type="ARBA" id="ARBA00004496"/>
    </source>
</evidence>
<dbReference type="Pfam" id="PF10366">
    <property type="entry name" value="Vps39_1"/>
    <property type="match status" value="1"/>
</dbReference>
<feature type="region of interest" description="Disordered" evidence="5">
    <location>
        <begin position="27"/>
        <end position="48"/>
    </location>
</feature>
<keyword evidence="4" id="KW-0653">Protein transport</keyword>
<evidence type="ECO:0000256" key="5">
    <source>
        <dbReference type="SAM" id="MobiDB-lite"/>
    </source>
</evidence>
<organism evidence="7 8">
    <name type="scientific">Hesseltinella vesiculosa</name>
    <dbReference type="NCBI Taxonomy" id="101127"/>
    <lineage>
        <taxon>Eukaryota</taxon>
        <taxon>Fungi</taxon>
        <taxon>Fungi incertae sedis</taxon>
        <taxon>Mucoromycota</taxon>
        <taxon>Mucoromycotina</taxon>
        <taxon>Mucoromycetes</taxon>
        <taxon>Mucorales</taxon>
        <taxon>Cunninghamellaceae</taxon>
        <taxon>Hesseltinella</taxon>
    </lineage>
</organism>
<accession>A0A1X2GI96</accession>
<sequence length="901" mass="101211">MPYIPYTLQTLISRHDIDKVVNAASPDASNSRFSLRSSGSPTNSFLPSSPTNLNARFNQIISSSGQRVRIDAVDAWGNHIYLGTSNGHILHFILEDKQHQASGQMPSNAKLENKIELNHKPIERILVIPQVSKAVVLQDSTLFFFSLPFFTPISHQTIAPIKGVSCFTHDIAQDGKIGQDGTVELCIVKRRSMQLYKLGEFLQYKKDIPLQDSAISITRYGKLFCLADVHEYKLISDEPVAIMPLIPTPREPASPASPSQSLLGNSLVPRPVAAVVKPGEFLLVSGSANDQTIGLFVDARGSAIHGTMQWSSYPKSICVEYPYIAALLRNHTIEIHSFTNLQLLQTIDLPDDFEPRGMFFSHGLKVYLDHLAKRLTKRAWVPSAAGPHPPADQLEDDLQLHLKREAIRFSTVPARILVYGAHTVMAQLVMPLLLQINDLIDSHRIEEAMEMTDQARDSMSSTKSIHVERMRTELDYIYQKCGMLLLKETVFEDAFALFSKGDMDPRLAIYFFGDQLGGGVIDPSDPLFLFDDVCALVEQVGFIDDIVNNNVHGADASGTENMRQALLKNAREAAQKYLLTERGKRRDVLGHGQPVGKVIDTALLKLYVMTGNDLLLTRLLKEPNDCDLDACTVTLHEAKKYYFLHLFLESKKQHQGALELWTKMYDGQLKDPAFNEDLDRLKQRLLRSSDLTMPLVLDYTWWLMRHGKLDAVDILIESPFANDMDPNSILTNLEEYDLLATKTYLEYLVLTKKSTEASYHTRLASTYVHELQAEIQQPRSRKELTQTVKKFKTCVRPMEPNRPSPTFVSFLCEKTPSTPLLQIRLRLLRLLQQSSSYEASSLLTLLDQTGPLQIEKAIVYGKLGMHQEALNTLIHELGDFVGAEIFCATNGQSTGSIDFDE</sequence>
<dbReference type="EMBL" id="MCGT01000013">
    <property type="protein sequence ID" value="ORX54477.1"/>
    <property type="molecule type" value="Genomic_DNA"/>
</dbReference>
<dbReference type="InterPro" id="IPR019452">
    <property type="entry name" value="VPS39/TGF_beta_rcpt-assoc_1"/>
</dbReference>
<comment type="caution">
    <text evidence="7">The sequence shown here is derived from an EMBL/GenBank/DDBJ whole genome shotgun (WGS) entry which is preliminary data.</text>
</comment>
<gene>
    <name evidence="7" type="ORF">DM01DRAFT_1321815</name>
</gene>
<keyword evidence="8" id="KW-1185">Reference proteome</keyword>
<dbReference type="Pfam" id="PF00780">
    <property type="entry name" value="CNH"/>
    <property type="match status" value="1"/>
</dbReference>
<keyword evidence="2" id="KW-0813">Transport</keyword>
<evidence type="ECO:0000259" key="6">
    <source>
        <dbReference type="PROSITE" id="PS50219"/>
    </source>
</evidence>
<reference evidence="7 8" key="1">
    <citation type="submission" date="2016-07" db="EMBL/GenBank/DDBJ databases">
        <title>Pervasive Adenine N6-methylation of Active Genes in Fungi.</title>
        <authorList>
            <consortium name="DOE Joint Genome Institute"/>
            <person name="Mondo S.J."/>
            <person name="Dannebaum R.O."/>
            <person name="Kuo R.C."/>
            <person name="Labutti K."/>
            <person name="Haridas S."/>
            <person name="Kuo A."/>
            <person name="Salamov A."/>
            <person name="Ahrendt S.R."/>
            <person name="Lipzen A."/>
            <person name="Sullivan W."/>
            <person name="Andreopoulos W.B."/>
            <person name="Clum A."/>
            <person name="Lindquist E."/>
            <person name="Daum C."/>
            <person name="Ramamoorthy G.K."/>
            <person name="Gryganskyi A."/>
            <person name="Culley D."/>
            <person name="Magnuson J.K."/>
            <person name="James T.Y."/>
            <person name="O'Malley M.A."/>
            <person name="Stajich J.E."/>
            <person name="Spatafora J.W."/>
            <person name="Visel A."/>
            <person name="Grigoriev I.V."/>
        </authorList>
    </citation>
    <scope>NUCLEOTIDE SEQUENCE [LARGE SCALE GENOMIC DNA]</scope>
    <source>
        <strain evidence="7 8">NRRL 3301</strain>
    </source>
</reference>
<comment type="subcellular location">
    <subcellularLocation>
        <location evidence="1">Cytoplasm</location>
    </subcellularLocation>
</comment>
<evidence type="ECO:0000313" key="8">
    <source>
        <dbReference type="Proteomes" id="UP000242146"/>
    </source>
</evidence>
<proteinExistence type="predicted"/>
<dbReference type="GO" id="GO:0006914">
    <property type="term" value="P:autophagy"/>
    <property type="evidence" value="ECO:0007669"/>
    <property type="project" value="TreeGrafter"/>
</dbReference>
<dbReference type="AlphaFoldDB" id="A0A1X2GI96"/>